<gene>
    <name evidence="1" type="ORF">CJ030_MR2G023476</name>
</gene>
<keyword evidence="2" id="KW-1185">Reference proteome</keyword>
<dbReference type="AlphaFoldDB" id="A0A6A1WEW0"/>
<protein>
    <submittedName>
        <fullName evidence="1">Uncharacterized protein</fullName>
    </submittedName>
</protein>
<accession>A0A6A1WEW0</accession>
<sequence>MDELRDLVVTYDPGWCNYKMLLFLLSSWVGAGATKVLGSNQILDKSNDAVAVEAMVGKVVPTMKTMVIVRRLCRIFGKEMERKKTEWEKMAIRFHYNLYLARRV</sequence>
<evidence type="ECO:0000313" key="2">
    <source>
        <dbReference type="Proteomes" id="UP000516437"/>
    </source>
</evidence>
<evidence type="ECO:0000313" key="1">
    <source>
        <dbReference type="EMBL" id="KAB1222238.1"/>
    </source>
</evidence>
<organism evidence="1 2">
    <name type="scientific">Morella rubra</name>
    <name type="common">Chinese bayberry</name>
    <dbReference type="NCBI Taxonomy" id="262757"/>
    <lineage>
        <taxon>Eukaryota</taxon>
        <taxon>Viridiplantae</taxon>
        <taxon>Streptophyta</taxon>
        <taxon>Embryophyta</taxon>
        <taxon>Tracheophyta</taxon>
        <taxon>Spermatophyta</taxon>
        <taxon>Magnoliopsida</taxon>
        <taxon>eudicotyledons</taxon>
        <taxon>Gunneridae</taxon>
        <taxon>Pentapetalae</taxon>
        <taxon>rosids</taxon>
        <taxon>fabids</taxon>
        <taxon>Fagales</taxon>
        <taxon>Myricaceae</taxon>
        <taxon>Morella</taxon>
    </lineage>
</organism>
<dbReference type="EMBL" id="RXIC02000020">
    <property type="protein sequence ID" value="KAB1222238.1"/>
    <property type="molecule type" value="Genomic_DNA"/>
</dbReference>
<comment type="caution">
    <text evidence="1">The sequence shown here is derived from an EMBL/GenBank/DDBJ whole genome shotgun (WGS) entry which is preliminary data.</text>
</comment>
<reference evidence="1 2" key="1">
    <citation type="journal article" date="2019" name="Plant Biotechnol. J.">
        <title>The red bayberry genome and genetic basis of sex determination.</title>
        <authorList>
            <person name="Jia H.M."/>
            <person name="Jia H.J."/>
            <person name="Cai Q.L."/>
            <person name="Wang Y."/>
            <person name="Zhao H.B."/>
            <person name="Yang W.F."/>
            <person name="Wang G.Y."/>
            <person name="Li Y.H."/>
            <person name="Zhan D.L."/>
            <person name="Shen Y.T."/>
            <person name="Niu Q.F."/>
            <person name="Chang L."/>
            <person name="Qiu J."/>
            <person name="Zhao L."/>
            <person name="Xie H.B."/>
            <person name="Fu W.Y."/>
            <person name="Jin J."/>
            <person name="Li X.W."/>
            <person name="Jiao Y."/>
            <person name="Zhou C.C."/>
            <person name="Tu T."/>
            <person name="Chai C.Y."/>
            <person name="Gao J.L."/>
            <person name="Fan L.J."/>
            <person name="van de Weg E."/>
            <person name="Wang J.Y."/>
            <person name="Gao Z.S."/>
        </authorList>
    </citation>
    <scope>NUCLEOTIDE SEQUENCE [LARGE SCALE GENOMIC DNA]</scope>
    <source>
        <tissue evidence="1">Leaves</tissue>
    </source>
</reference>
<proteinExistence type="predicted"/>
<dbReference type="Proteomes" id="UP000516437">
    <property type="component" value="Chromosome 2"/>
</dbReference>
<name>A0A6A1WEW0_9ROSI</name>